<dbReference type="SMART" id="SM00507">
    <property type="entry name" value="HNHc"/>
    <property type="match status" value="1"/>
</dbReference>
<dbReference type="Pfam" id="PF01844">
    <property type="entry name" value="HNH"/>
    <property type="match status" value="1"/>
</dbReference>
<evidence type="ECO:0000256" key="4">
    <source>
        <dbReference type="ARBA" id="ARBA00040194"/>
    </source>
</evidence>
<dbReference type="InterPro" id="IPR003615">
    <property type="entry name" value="HNH_nuc"/>
</dbReference>
<gene>
    <name evidence="6" type="ORF">A8C52_06045</name>
</gene>
<dbReference type="GO" id="GO:0008270">
    <property type="term" value="F:zinc ion binding"/>
    <property type="evidence" value="ECO:0007669"/>
    <property type="project" value="InterPro"/>
</dbReference>
<dbReference type="CDD" id="cd00085">
    <property type="entry name" value="HNHc"/>
    <property type="match status" value="1"/>
</dbReference>
<protein>
    <recommendedName>
        <fullName evidence="4">Putative HNH nuclease YajD</fullName>
    </recommendedName>
</protein>
<comment type="similarity">
    <text evidence="3">Belongs to the HNH nuclease family.</text>
</comment>
<keyword evidence="2" id="KW-0378">Hydrolase</keyword>
<keyword evidence="1" id="KW-0540">Nuclease</keyword>
<accession>A0A9X6S5R3</accession>
<dbReference type="GO" id="GO:0016787">
    <property type="term" value="F:hydrolase activity"/>
    <property type="evidence" value="ECO:0007669"/>
    <property type="project" value="UniProtKB-KW"/>
</dbReference>
<dbReference type="Gene3D" id="1.10.30.50">
    <property type="match status" value="1"/>
</dbReference>
<dbReference type="PANTHER" id="PTHR41286">
    <property type="entry name" value="HNH NUCLEASE YAJD-RELATED"/>
    <property type="match status" value="1"/>
</dbReference>
<name>A0A9X6S5R3_9LACO</name>
<dbReference type="PANTHER" id="PTHR41286:SF1">
    <property type="entry name" value="HNH NUCLEASE YAJD-RELATED"/>
    <property type="match status" value="1"/>
</dbReference>
<dbReference type="GO" id="GO:0005829">
    <property type="term" value="C:cytosol"/>
    <property type="evidence" value="ECO:0007669"/>
    <property type="project" value="TreeGrafter"/>
</dbReference>
<dbReference type="AlphaFoldDB" id="A0A9X6S5R3"/>
<organism evidence="6 7">
    <name type="scientific">Ligilactobacillus salivarius</name>
    <dbReference type="NCBI Taxonomy" id="1624"/>
    <lineage>
        <taxon>Bacteria</taxon>
        <taxon>Bacillati</taxon>
        <taxon>Bacillota</taxon>
        <taxon>Bacilli</taxon>
        <taxon>Lactobacillales</taxon>
        <taxon>Lactobacillaceae</taxon>
        <taxon>Ligilactobacillus</taxon>
    </lineage>
</organism>
<dbReference type="InterPro" id="IPR002711">
    <property type="entry name" value="HNH"/>
</dbReference>
<comment type="caution">
    <text evidence="6">The sequence shown here is derived from an EMBL/GenBank/DDBJ whole genome shotgun (WGS) entry which is preliminary data.</text>
</comment>
<evidence type="ECO:0000256" key="1">
    <source>
        <dbReference type="ARBA" id="ARBA00022722"/>
    </source>
</evidence>
<evidence type="ECO:0000313" key="7">
    <source>
        <dbReference type="Proteomes" id="UP000218139"/>
    </source>
</evidence>
<sequence>MPRVRRCRYKDCHAMVELPDHYCQQHYSYEAEYIANRQKWARSRSKVYQHHYNTVTRNRNSNKSEQYNFYRSKQWVNLRQLVLNRDYYLCQYCKVINKITSAKTVDHIVPIEYDADLRADTGNLATICSKCHRLKTDWERWYYGTGKDNQLKQVPKITNISEIVLKMNRLAKTSLKYP</sequence>
<evidence type="ECO:0000259" key="5">
    <source>
        <dbReference type="SMART" id="SM00507"/>
    </source>
</evidence>
<dbReference type="GO" id="GO:0004519">
    <property type="term" value="F:endonuclease activity"/>
    <property type="evidence" value="ECO:0007669"/>
    <property type="project" value="UniProtKB-KW"/>
</dbReference>
<evidence type="ECO:0000256" key="3">
    <source>
        <dbReference type="ARBA" id="ARBA00038412"/>
    </source>
</evidence>
<evidence type="ECO:0000313" key="6">
    <source>
        <dbReference type="EMBL" id="PAY47709.1"/>
    </source>
</evidence>
<reference evidence="6 7" key="1">
    <citation type="submission" date="2016-05" db="EMBL/GenBank/DDBJ databases">
        <authorList>
            <person name="Lee J.-Y."/>
            <person name="Kim E.B."/>
            <person name="Choi Y.-J."/>
        </authorList>
    </citation>
    <scope>NUCLEOTIDE SEQUENCE [LARGE SCALE GENOMIC DNA]</scope>
    <source>
        <strain evidence="6 7">KLA006</strain>
    </source>
</reference>
<dbReference type="RefSeq" id="WP_095759716.1">
    <property type="nucleotide sequence ID" value="NZ_LXZL01000030.1"/>
</dbReference>
<dbReference type="GO" id="GO:0003676">
    <property type="term" value="F:nucleic acid binding"/>
    <property type="evidence" value="ECO:0007669"/>
    <property type="project" value="InterPro"/>
</dbReference>
<evidence type="ECO:0000256" key="2">
    <source>
        <dbReference type="ARBA" id="ARBA00022801"/>
    </source>
</evidence>
<keyword evidence="6" id="KW-0255">Endonuclease</keyword>
<proteinExistence type="inferred from homology"/>
<dbReference type="EMBL" id="LXZO01000078">
    <property type="protein sequence ID" value="PAY47709.1"/>
    <property type="molecule type" value="Genomic_DNA"/>
</dbReference>
<feature type="domain" description="HNH nuclease" evidence="5">
    <location>
        <begin position="77"/>
        <end position="133"/>
    </location>
</feature>
<dbReference type="Proteomes" id="UP000218139">
    <property type="component" value="Unassembled WGS sequence"/>
</dbReference>